<dbReference type="AlphaFoldDB" id="A0A2S9SNY2"/>
<dbReference type="RefSeq" id="WP_105912392.1">
    <property type="nucleotide sequence ID" value="NZ_NXGH01000030.1"/>
</dbReference>
<evidence type="ECO:0000313" key="2">
    <source>
        <dbReference type="Proteomes" id="UP000238649"/>
    </source>
</evidence>
<gene>
    <name evidence="1" type="ORF">CJ671_09085</name>
</gene>
<protein>
    <submittedName>
        <fullName evidence="1">Uncharacterized protein</fullName>
    </submittedName>
</protein>
<comment type="caution">
    <text evidence="1">The sequence shown here is derived from an EMBL/GenBank/DDBJ whole genome shotgun (WGS) entry which is preliminary data.</text>
</comment>
<accession>A0A2S9SNY2</accession>
<reference evidence="1 2" key="1">
    <citation type="submission" date="2017-09" db="EMBL/GenBank/DDBJ databases">
        <title>Reassesment of A. cryaerophilus.</title>
        <authorList>
            <person name="Perez-Cataluna A."/>
            <person name="Collado L."/>
            <person name="Salgado O."/>
            <person name="Lefinanco V."/>
            <person name="Figueras M.J."/>
        </authorList>
    </citation>
    <scope>NUCLEOTIDE SEQUENCE [LARGE SCALE GENOMIC DNA]</scope>
    <source>
        <strain evidence="1 2">LMG 9871</strain>
    </source>
</reference>
<dbReference type="OrthoDB" id="9950933at2"/>
<dbReference type="Proteomes" id="UP000238649">
    <property type="component" value="Unassembled WGS sequence"/>
</dbReference>
<name>A0A2S9SNY2_9BACT</name>
<dbReference type="EMBL" id="NXGH01000030">
    <property type="protein sequence ID" value="PRM88282.1"/>
    <property type="molecule type" value="Genomic_DNA"/>
</dbReference>
<evidence type="ECO:0000313" key="1">
    <source>
        <dbReference type="EMBL" id="PRM88282.1"/>
    </source>
</evidence>
<sequence>MLPVLPFIIGGALGTVAGVALKKYYDENEYEIHEKLENSLINLEEWLDEKSVALDNYMDSLNLNDDEAKTFSKSNETFELQKLQEMKQKVYHDSFVDFINFYKKLDNVDLGKLDFIQLEFSTKNLDEEIADESVKQNIKVTIDLLFKANNILSDITLNLNQTLKDEFDYETFNINQQELIKEAFLLAKFIQKVCMNENVAEDVVFKFNNIISDLEDSI</sequence>
<organism evidence="1 2">
    <name type="scientific">Aliarcobacter cryaerophilus</name>
    <dbReference type="NCBI Taxonomy" id="28198"/>
    <lineage>
        <taxon>Bacteria</taxon>
        <taxon>Pseudomonadati</taxon>
        <taxon>Campylobacterota</taxon>
        <taxon>Epsilonproteobacteria</taxon>
        <taxon>Campylobacterales</taxon>
        <taxon>Arcobacteraceae</taxon>
        <taxon>Aliarcobacter</taxon>
    </lineage>
</organism>
<proteinExistence type="predicted"/>